<dbReference type="EMBL" id="JAVYJV010000010">
    <property type="protein sequence ID" value="KAK4360776.1"/>
    <property type="molecule type" value="Genomic_DNA"/>
</dbReference>
<accession>A0AAE1VEL3</accession>
<evidence type="ECO:0000313" key="2">
    <source>
        <dbReference type="Proteomes" id="UP001291623"/>
    </source>
</evidence>
<dbReference type="AlphaFoldDB" id="A0AAE1VEL3"/>
<proteinExistence type="predicted"/>
<dbReference type="Proteomes" id="UP001291623">
    <property type="component" value="Unassembled WGS sequence"/>
</dbReference>
<sequence>MALVTPLLSEEHEDFNCKQGKPKASPILTQISTIYTHKIYNIIEKEFLKGTGTCFVETQICCDGEDAAFDLDMNETNGSFSTLLQSVENTTHVFYQYFLV</sequence>
<keyword evidence="2" id="KW-1185">Reference proteome</keyword>
<comment type="caution">
    <text evidence="1">The sequence shown here is derived from an EMBL/GenBank/DDBJ whole genome shotgun (WGS) entry which is preliminary data.</text>
</comment>
<name>A0AAE1VEL3_9SOLA</name>
<reference evidence="1" key="1">
    <citation type="submission" date="2023-12" db="EMBL/GenBank/DDBJ databases">
        <title>Genome assembly of Anisodus tanguticus.</title>
        <authorList>
            <person name="Wang Y.-J."/>
        </authorList>
    </citation>
    <scope>NUCLEOTIDE SEQUENCE</scope>
    <source>
        <strain evidence="1">KB-2021</strain>
        <tissue evidence="1">Leaf</tissue>
    </source>
</reference>
<organism evidence="1 2">
    <name type="scientific">Anisodus tanguticus</name>
    <dbReference type="NCBI Taxonomy" id="243964"/>
    <lineage>
        <taxon>Eukaryota</taxon>
        <taxon>Viridiplantae</taxon>
        <taxon>Streptophyta</taxon>
        <taxon>Embryophyta</taxon>
        <taxon>Tracheophyta</taxon>
        <taxon>Spermatophyta</taxon>
        <taxon>Magnoliopsida</taxon>
        <taxon>eudicotyledons</taxon>
        <taxon>Gunneridae</taxon>
        <taxon>Pentapetalae</taxon>
        <taxon>asterids</taxon>
        <taxon>lamiids</taxon>
        <taxon>Solanales</taxon>
        <taxon>Solanaceae</taxon>
        <taxon>Solanoideae</taxon>
        <taxon>Hyoscyameae</taxon>
        <taxon>Anisodus</taxon>
    </lineage>
</organism>
<evidence type="ECO:0000313" key="1">
    <source>
        <dbReference type="EMBL" id="KAK4360776.1"/>
    </source>
</evidence>
<protein>
    <submittedName>
        <fullName evidence="1">Uncharacterized protein</fullName>
    </submittedName>
</protein>
<gene>
    <name evidence="1" type="ORF">RND71_019728</name>
</gene>